<dbReference type="Proteomes" id="UP001459277">
    <property type="component" value="Unassembled WGS sequence"/>
</dbReference>
<gene>
    <name evidence="1" type="ORF">SO802_028413</name>
</gene>
<dbReference type="EMBL" id="JAZDWU010000010">
    <property type="protein sequence ID" value="KAK9988174.1"/>
    <property type="molecule type" value="Genomic_DNA"/>
</dbReference>
<evidence type="ECO:0000313" key="1">
    <source>
        <dbReference type="EMBL" id="KAK9988174.1"/>
    </source>
</evidence>
<proteinExistence type="predicted"/>
<evidence type="ECO:0000313" key="2">
    <source>
        <dbReference type="Proteomes" id="UP001459277"/>
    </source>
</evidence>
<dbReference type="AlphaFoldDB" id="A0AAW2BTS9"/>
<accession>A0AAW2BTS9</accession>
<keyword evidence="2" id="KW-1185">Reference proteome</keyword>
<protein>
    <submittedName>
        <fullName evidence="1">Uncharacterized protein</fullName>
    </submittedName>
</protein>
<reference evidence="1 2" key="1">
    <citation type="submission" date="2024-01" db="EMBL/GenBank/DDBJ databases">
        <title>A telomere-to-telomere, gap-free genome of sweet tea (Lithocarpus litseifolius).</title>
        <authorList>
            <person name="Zhou J."/>
        </authorList>
    </citation>
    <scope>NUCLEOTIDE SEQUENCE [LARGE SCALE GENOMIC DNA]</scope>
    <source>
        <strain evidence="1">Zhou-2022a</strain>
        <tissue evidence="1">Leaf</tissue>
    </source>
</reference>
<organism evidence="1 2">
    <name type="scientific">Lithocarpus litseifolius</name>
    <dbReference type="NCBI Taxonomy" id="425828"/>
    <lineage>
        <taxon>Eukaryota</taxon>
        <taxon>Viridiplantae</taxon>
        <taxon>Streptophyta</taxon>
        <taxon>Embryophyta</taxon>
        <taxon>Tracheophyta</taxon>
        <taxon>Spermatophyta</taxon>
        <taxon>Magnoliopsida</taxon>
        <taxon>eudicotyledons</taxon>
        <taxon>Gunneridae</taxon>
        <taxon>Pentapetalae</taxon>
        <taxon>rosids</taxon>
        <taxon>fabids</taxon>
        <taxon>Fagales</taxon>
        <taxon>Fagaceae</taxon>
        <taxon>Lithocarpus</taxon>
    </lineage>
</organism>
<sequence length="104" mass="11394">MHTPPPPLGNATPGAVDSVDRECSGVLKVGFGFGYDLELAFIGVGLVVLGLSLEERPIVPLRVWVVGYMVQCLFHMGCQTMRGVMVKIMGLRNQVEEETWDGQF</sequence>
<name>A0AAW2BTS9_9ROSI</name>
<comment type="caution">
    <text evidence="1">The sequence shown here is derived from an EMBL/GenBank/DDBJ whole genome shotgun (WGS) entry which is preliminary data.</text>
</comment>